<name>A0ACA9MDW0_9GLOM</name>
<gene>
    <name evidence="1" type="ORF">ACOLOM_LOCUS5976</name>
</gene>
<comment type="caution">
    <text evidence="1">The sequence shown here is derived from an EMBL/GenBank/DDBJ whole genome shotgun (WGS) entry which is preliminary data.</text>
</comment>
<reference evidence="1" key="1">
    <citation type="submission" date="2021-06" db="EMBL/GenBank/DDBJ databases">
        <authorList>
            <person name="Kallberg Y."/>
            <person name="Tangrot J."/>
            <person name="Rosling A."/>
        </authorList>
    </citation>
    <scope>NUCLEOTIDE SEQUENCE</scope>
    <source>
        <strain evidence="1">CL356</strain>
    </source>
</reference>
<evidence type="ECO:0000313" key="1">
    <source>
        <dbReference type="EMBL" id="CAG8581224.1"/>
    </source>
</evidence>
<keyword evidence="2" id="KW-1185">Reference proteome</keyword>
<evidence type="ECO:0000313" key="2">
    <source>
        <dbReference type="Proteomes" id="UP000789525"/>
    </source>
</evidence>
<sequence>MPDGEDLLKVGKFNLVDLAGSENISRTGAENIRAKEAGTINKSLLTLGRCINSLNDHAVHIPYRESKLTRLLQDSLGGRTKTCIVATVSPAKQSYEETLSTLDYAHRAKNILNKPVANQRVTKKALIKEYIGEIERLKADLLAAREKNGVYMAQESYQKLVDENQSRKDENDELRKVNEDLNENIQKLEQENTQVNNKLARYIAIDNHNRKTFQEFHEALLCMTSQFESKLGEINLIHIEFGRSVVDKTKEFMENRTTEISENLKYIDNRLDLFDKQKDNVIQLLKNEEKVASNFYQELSKFREESTKDLMQKELELRANSAAMLEGLRHQLSVQFDKIEDDLSFLGKATQSHIEAQNRVIGNYRNITRDTTEAEKKFLMEQIEALTNVVQEERSKRMSMQVEFLANIAAYMTNFETSQSAKLEAVVGTIQDSIKKRTFKEKNIGAFEGMISSNTSYLENYEKQYESTKENLAALAKESLPRFVSTVYSIKDSVSSQLDAYKNKIDSTMISLDALTTAANEEATKLHRQHDRLFDDFATGIAQSYSDIQNKMLKTQNELKASTQNIVELKQNSDNTTNDLYSEVANRIKKSRDEINSFQLIHREHA</sequence>
<accession>A0ACA9MDW0</accession>
<organism evidence="1 2">
    <name type="scientific">Acaulospora colombiana</name>
    <dbReference type="NCBI Taxonomy" id="27376"/>
    <lineage>
        <taxon>Eukaryota</taxon>
        <taxon>Fungi</taxon>
        <taxon>Fungi incertae sedis</taxon>
        <taxon>Mucoromycota</taxon>
        <taxon>Glomeromycotina</taxon>
        <taxon>Glomeromycetes</taxon>
        <taxon>Diversisporales</taxon>
        <taxon>Acaulosporaceae</taxon>
        <taxon>Acaulospora</taxon>
    </lineage>
</organism>
<proteinExistence type="predicted"/>
<dbReference type="EMBL" id="CAJVPT010011682">
    <property type="protein sequence ID" value="CAG8581224.1"/>
    <property type="molecule type" value="Genomic_DNA"/>
</dbReference>
<protein>
    <submittedName>
        <fullName evidence="1">15538_t:CDS:1</fullName>
    </submittedName>
</protein>
<dbReference type="Proteomes" id="UP000789525">
    <property type="component" value="Unassembled WGS sequence"/>
</dbReference>